<name>A0A3Q2DM10_CYPVA</name>
<dbReference type="GO" id="GO:0019855">
    <property type="term" value="F:calcium channel inhibitor activity"/>
    <property type="evidence" value="ECO:0007669"/>
    <property type="project" value="TreeGrafter"/>
</dbReference>
<dbReference type="GO" id="GO:0051560">
    <property type="term" value="P:mitochondrial calcium ion homeostasis"/>
    <property type="evidence" value="ECO:0007669"/>
    <property type="project" value="UniProtKB-UniRule"/>
</dbReference>
<keyword evidence="3 10" id="KW-0813">Transport</keyword>
<keyword evidence="14" id="KW-1185">Reference proteome</keyword>
<comment type="subcellular location">
    <subcellularLocation>
        <location evidence="1">Membrane</location>
        <topology evidence="1">Multi-pass membrane protein</topology>
    </subcellularLocation>
    <subcellularLocation>
        <location evidence="10">Mitochondrion inner membrane</location>
        <topology evidence="10">Multi-pass membrane protein</topology>
    </subcellularLocation>
</comment>
<dbReference type="GeneID" id="107094617"/>
<dbReference type="GeneTree" id="ENSGT00940000158059"/>
<evidence type="ECO:0000256" key="3">
    <source>
        <dbReference type="ARBA" id="ARBA00022448"/>
    </source>
</evidence>
<feature type="coiled-coil region" evidence="11">
    <location>
        <begin position="295"/>
        <end position="325"/>
    </location>
</feature>
<dbReference type="OMA" id="TINYKHG"/>
<dbReference type="PANTHER" id="PTHR13462:SF6">
    <property type="entry name" value="CALCIUM UNIPORTER REGULATORY SUBUNIT MCUB, MITOCHONDRIAL"/>
    <property type="match status" value="1"/>
</dbReference>
<dbReference type="Pfam" id="PF04678">
    <property type="entry name" value="MCU"/>
    <property type="match status" value="1"/>
</dbReference>
<evidence type="ECO:0000256" key="1">
    <source>
        <dbReference type="ARBA" id="ARBA00004141"/>
    </source>
</evidence>
<dbReference type="RefSeq" id="XP_015245838.1">
    <property type="nucleotide sequence ID" value="XM_015390352.1"/>
</dbReference>
<feature type="coiled-coil region" evidence="11">
    <location>
        <begin position="188"/>
        <end position="215"/>
    </location>
</feature>
<organism evidence="13 14">
    <name type="scientific">Cyprinodon variegatus</name>
    <name type="common">Sheepshead minnow</name>
    <dbReference type="NCBI Taxonomy" id="28743"/>
    <lineage>
        <taxon>Eukaryota</taxon>
        <taxon>Metazoa</taxon>
        <taxon>Chordata</taxon>
        <taxon>Craniata</taxon>
        <taxon>Vertebrata</taxon>
        <taxon>Euteleostomi</taxon>
        <taxon>Actinopterygii</taxon>
        <taxon>Neopterygii</taxon>
        <taxon>Teleostei</taxon>
        <taxon>Neoteleostei</taxon>
        <taxon>Acanthomorphata</taxon>
        <taxon>Ovalentaria</taxon>
        <taxon>Atherinomorphae</taxon>
        <taxon>Cyprinodontiformes</taxon>
        <taxon>Cyprinodontidae</taxon>
        <taxon>Cyprinodon</taxon>
    </lineage>
</organism>
<keyword evidence="6 10" id="KW-0106">Calcium</keyword>
<dbReference type="GO" id="GO:1990246">
    <property type="term" value="C:uniplex complex"/>
    <property type="evidence" value="ECO:0007669"/>
    <property type="project" value="TreeGrafter"/>
</dbReference>
<evidence type="ECO:0000256" key="7">
    <source>
        <dbReference type="ARBA" id="ARBA00022989"/>
    </source>
</evidence>
<keyword evidence="4 10" id="KW-0109">Calcium transport</keyword>
<keyword evidence="5 10" id="KW-0812">Transmembrane</keyword>
<feature type="domain" description="Calcium uniporter protein C-terminal" evidence="12">
    <location>
        <begin position="111"/>
        <end position="308"/>
    </location>
</feature>
<dbReference type="AlphaFoldDB" id="A0A3Q2DM10"/>
<feature type="transmembrane region" description="Helical" evidence="10">
    <location>
        <begin position="223"/>
        <end position="242"/>
    </location>
</feature>
<dbReference type="Ensembl" id="ENSCVAT00000013690.1">
    <property type="protein sequence ID" value="ENSCVAP00000020691.1"/>
    <property type="gene ID" value="ENSCVAG00000002232.1"/>
</dbReference>
<reference evidence="13" key="2">
    <citation type="submission" date="2025-09" db="UniProtKB">
        <authorList>
            <consortium name="Ensembl"/>
        </authorList>
    </citation>
    <scope>IDENTIFICATION</scope>
</reference>
<comment type="similarity">
    <text evidence="2 10">Belongs to the MCU (TC 1.A.77) family.</text>
</comment>
<keyword evidence="8 10" id="KW-0406">Ion transport</keyword>
<keyword evidence="10" id="KW-0999">Mitochondrion inner membrane</keyword>
<dbReference type="GO" id="GO:0036444">
    <property type="term" value="P:calcium import into the mitochondrion"/>
    <property type="evidence" value="ECO:0007669"/>
    <property type="project" value="TreeGrafter"/>
</dbReference>
<dbReference type="STRING" id="28743.ENSCVAP00000020691"/>
<dbReference type="InterPro" id="IPR006769">
    <property type="entry name" value="MCU_C"/>
</dbReference>
<evidence type="ECO:0000256" key="10">
    <source>
        <dbReference type="RuleBase" id="RU367035"/>
    </source>
</evidence>
<evidence type="ECO:0000256" key="9">
    <source>
        <dbReference type="ARBA" id="ARBA00023136"/>
    </source>
</evidence>
<dbReference type="InterPro" id="IPR039055">
    <property type="entry name" value="MCU_fam"/>
</dbReference>
<evidence type="ECO:0000256" key="4">
    <source>
        <dbReference type="ARBA" id="ARBA00022568"/>
    </source>
</evidence>
<sequence length="339" mass="38662">MKMASVRLIAKVRTGLWRSLQPFQACGFTATRPLPLLLKVNSRCPSLGPAPALISTTPTPSSAVSLKHKHGRLVLEVLLPSRQEKCLFYLRPMLMTVGDMIADLQSEDSGVTASLLSADGQCVASTTLLDTVLQKDFQLVINGTVYDISAPERVVASSEHARDMEDMKHVVHLLHTALHLPEHHLLQERQLLERLDNLKQELTPLEKMKARLSRTAEFHSSRVLWTGMALLSVQGGALGWLTWWVYSWDVMEPVTYFITYATSMGAFAYYILTKQDYVYPDAKDRQFLRYFYKGAKKKQFNVEKYNKLKDELEQVEEDLRRLKYPNQLQLPLEQIQAKP</sequence>
<evidence type="ECO:0000313" key="14">
    <source>
        <dbReference type="Proteomes" id="UP000265020"/>
    </source>
</evidence>
<dbReference type="OrthoDB" id="278338at2759"/>
<feature type="transmembrane region" description="Helical" evidence="10">
    <location>
        <begin position="254"/>
        <end position="272"/>
    </location>
</feature>
<dbReference type="Proteomes" id="UP000265020">
    <property type="component" value="Unassembled WGS sequence"/>
</dbReference>
<evidence type="ECO:0000256" key="6">
    <source>
        <dbReference type="ARBA" id="ARBA00022837"/>
    </source>
</evidence>
<keyword evidence="9 10" id="KW-0472">Membrane</keyword>
<dbReference type="PANTHER" id="PTHR13462">
    <property type="entry name" value="CALCIUM UNIPORTER PROTEIN, MITOCHONDRIAL"/>
    <property type="match status" value="1"/>
</dbReference>
<keyword evidence="11" id="KW-0175">Coiled coil</keyword>
<keyword evidence="7 10" id="KW-1133">Transmembrane helix</keyword>
<evidence type="ECO:0000259" key="12">
    <source>
        <dbReference type="Pfam" id="PF04678"/>
    </source>
</evidence>
<evidence type="ECO:0000313" key="13">
    <source>
        <dbReference type="Ensembl" id="ENSCVAP00000020691.1"/>
    </source>
</evidence>
<dbReference type="CTD" id="55013"/>
<evidence type="ECO:0000256" key="11">
    <source>
        <dbReference type="SAM" id="Coils"/>
    </source>
</evidence>
<evidence type="ECO:0000256" key="2">
    <source>
        <dbReference type="ARBA" id="ARBA00005653"/>
    </source>
</evidence>
<reference evidence="13" key="1">
    <citation type="submission" date="2025-08" db="UniProtKB">
        <authorList>
            <consortium name="Ensembl"/>
        </authorList>
    </citation>
    <scope>IDENTIFICATION</scope>
</reference>
<dbReference type="KEGG" id="cvg:107094617"/>
<accession>A0A3Q2DM10</accession>
<protein>
    <recommendedName>
        <fullName evidence="10">Calcium uniporter regulatory subunit MCUb</fullName>
    </recommendedName>
</protein>
<keyword evidence="10" id="KW-0496">Mitochondrion</keyword>
<evidence type="ECO:0000256" key="5">
    <source>
        <dbReference type="ARBA" id="ARBA00022692"/>
    </source>
</evidence>
<evidence type="ECO:0000256" key="8">
    <source>
        <dbReference type="ARBA" id="ARBA00023065"/>
    </source>
</evidence>
<proteinExistence type="inferred from homology"/>